<protein>
    <submittedName>
        <fullName evidence="3">Uncharacterized protein</fullName>
    </submittedName>
</protein>
<proteinExistence type="predicted"/>
<dbReference type="EMBL" id="MN740760">
    <property type="protein sequence ID" value="QHS81871.1"/>
    <property type="molecule type" value="Genomic_DNA"/>
</dbReference>
<dbReference type="AlphaFoldDB" id="A0A6C0ARE6"/>
<feature type="region of interest" description="Disordered" evidence="2">
    <location>
        <begin position="258"/>
        <end position="290"/>
    </location>
</feature>
<evidence type="ECO:0000256" key="2">
    <source>
        <dbReference type="SAM" id="MobiDB-lite"/>
    </source>
</evidence>
<name>A0A6C0ARE6_9ZZZZ</name>
<feature type="compositionally biased region" description="Basic residues" evidence="2">
    <location>
        <begin position="266"/>
        <end position="290"/>
    </location>
</feature>
<feature type="coiled-coil region" evidence="1">
    <location>
        <begin position="132"/>
        <end position="212"/>
    </location>
</feature>
<organism evidence="3">
    <name type="scientific">viral metagenome</name>
    <dbReference type="NCBI Taxonomy" id="1070528"/>
    <lineage>
        <taxon>unclassified sequences</taxon>
        <taxon>metagenomes</taxon>
        <taxon>organismal metagenomes</taxon>
    </lineage>
</organism>
<keyword evidence="1" id="KW-0175">Coiled coil</keyword>
<evidence type="ECO:0000313" key="3">
    <source>
        <dbReference type="EMBL" id="QHS81871.1"/>
    </source>
</evidence>
<accession>A0A6C0ARE6</accession>
<evidence type="ECO:0000256" key="1">
    <source>
        <dbReference type="SAM" id="Coils"/>
    </source>
</evidence>
<reference evidence="3" key="1">
    <citation type="journal article" date="2020" name="Nature">
        <title>Giant virus diversity and host interactions through global metagenomics.</title>
        <authorList>
            <person name="Schulz F."/>
            <person name="Roux S."/>
            <person name="Paez-Espino D."/>
            <person name="Jungbluth S."/>
            <person name="Walsh D.A."/>
            <person name="Denef V.J."/>
            <person name="McMahon K.D."/>
            <person name="Konstantinidis K.T."/>
            <person name="Eloe-Fadrosh E.A."/>
            <person name="Kyrpides N.C."/>
            <person name="Woyke T."/>
        </authorList>
    </citation>
    <scope>NUCLEOTIDE SEQUENCE</scope>
    <source>
        <strain evidence="3">GVMAG-S-1101164-72</strain>
    </source>
</reference>
<sequence>MKISAGDPGVKCVIKRFGIDVSKDGLLEILLRPHVSLLCNGKRFDLSLVIGDVIQKLDVDPLDFASAGIRSGGYNSVWDDNTYHDQQIGQLREIIYNLHKLKTRTQKAAERKASANAAKRLSNEKAASDKLARELMLRSEEEKRILQQALREAAKAQAAPITSTAVQSEALKRAAEKMAANREEARRDREYKRILEEERKAEERAKRNAKLAAHGKLPMATADLLGLHSSSAAAKPEEKDLLNINGIRKKQIANDLASIFSGGSSRTRKHKSSNNRKVRKSSKSRKHTRK</sequence>